<dbReference type="AlphaFoldDB" id="D1NU72"/>
<evidence type="ECO:0000313" key="1">
    <source>
        <dbReference type="EMBL" id="EFA23276.1"/>
    </source>
</evidence>
<gene>
    <name evidence="1" type="ORF">BIFGAL_03393</name>
</gene>
<accession>D1NU72</accession>
<dbReference type="EMBL" id="ABXB03000002">
    <property type="protein sequence ID" value="EFA23276.1"/>
    <property type="molecule type" value="Genomic_DNA"/>
</dbReference>
<protein>
    <submittedName>
        <fullName evidence="1">Uncharacterized protein</fullName>
    </submittedName>
</protein>
<name>D1NU72_9BIFI</name>
<reference evidence="1 2" key="1">
    <citation type="submission" date="2009-11" db="EMBL/GenBank/DDBJ databases">
        <authorList>
            <person name="Weinstock G."/>
            <person name="Sodergren E."/>
            <person name="Clifton S."/>
            <person name="Fulton L."/>
            <person name="Fulton B."/>
            <person name="Courtney L."/>
            <person name="Fronick C."/>
            <person name="Harrison M."/>
            <person name="Strong C."/>
            <person name="Farmer C."/>
            <person name="Delahaunty K."/>
            <person name="Markovic C."/>
            <person name="Hall O."/>
            <person name="Minx P."/>
            <person name="Tomlinson C."/>
            <person name="Mitreva M."/>
            <person name="Nelson J."/>
            <person name="Hou S."/>
            <person name="Wollam A."/>
            <person name="Pepin K.H."/>
            <person name="Johnson M."/>
            <person name="Bhonagiri V."/>
            <person name="Nash W.E."/>
            <person name="Warren W."/>
            <person name="Chinwalla A."/>
            <person name="Mardis E.R."/>
            <person name="Wilson R.K."/>
        </authorList>
    </citation>
    <scope>NUCLEOTIDE SEQUENCE [LARGE SCALE GENOMIC DNA]</scope>
    <source>
        <strain evidence="1 2">DSM 20093</strain>
    </source>
</reference>
<evidence type="ECO:0000313" key="2">
    <source>
        <dbReference type="Proteomes" id="UP000003656"/>
    </source>
</evidence>
<organism evidence="1 2">
    <name type="scientific">Bifidobacterium gallicum DSM 20093 = LMG 11596</name>
    <dbReference type="NCBI Taxonomy" id="561180"/>
    <lineage>
        <taxon>Bacteria</taxon>
        <taxon>Bacillati</taxon>
        <taxon>Actinomycetota</taxon>
        <taxon>Actinomycetes</taxon>
        <taxon>Bifidobacteriales</taxon>
        <taxon>Bifidobacteriaceae</taxon>
        <taxon>Bifidobacterium</taxon>
    </lineage>
</organism>
<comment type="caution">
    <text evidence="1">The sequence shown here is derived from an EMBL/GenBank/DDBJ whole genome shotgun (WGS) entry which is preliminary data.</text>
</comment>
<sequence>MPTHRSALLMRPSCVWDTPCGAPYTLHGRMSLKRCGLSNLRAS</sequence>
<dbReference type="Proteomes" id="UP000003656">
    <property type="component" value="Unassembled WGS sequence"/>
</dbReference>
<proteinExistence type="predicted"/>